<dbReference type="SUPFAM" id="SSF55282">
    <property type="entry name" value="RL5-like"/>
    <property type="match status" value="1"/>
</dbReference>
<keyword evidence="3 4" id="KW-0687">Ribonucleoprotein</keyword>
<evidence type="ECO:0000259" key="5">
    <source>
        <dbReference type="Pfam" id="PF00281"/>
    </source>
</evidence>
<evidence type="ECO:0000256" key="3">
    <source>
        <dbReference type="ARBA" id="ARBA00023274"/>
    </source>
</evidence>
<dbReference type="PANTHER" id="PTHR11994">
    <property type="entry name" value="60S RIBOSOMAL PROTEIN L11-RELATED"/>
    <property type="match status" value="1"/>
</dbReference>
<evidence type="ECO:0000256" key="2">
    <source>
        <dbReference type="ARBA" id="ARBA00022980"/>
    </source>
</evidence>
<evidence type="ECO:0000256" key="4">
    <source>
        <dbReference type="RuleBase" id="RU003930"/>
    </source>
</evidence>
<dbReference type="Proteomes" id="UP001439008">
    <property type="component" value="Unassembled WGS sequence"/>
</dbReference>
<keyword evidence="2 4" id="KW-0689">Ribosomal protein</keyword>
<evidence type="ECO:0000259" key="6">
    <source>
        <dbReference type="Pfam" id="PF00673"/>
    </source>
</evidence>
<dbReference type="InterPro" id="IPR057266">
    <property type="entry name" value="Ribosomal_uL5_euk/arc-type"/>
</dbReference>
<dbReference type="Pfam" id="PF00281">
    <property type="entry name" value="Ribosomal_L5"/>
    <property type="match status" value="1"/>
</dbReference>
<dbReference type="Gene3D" id="3.30.1440.10">
    <property type="match status" value="1"/>
</dbReference>
<evidence type="ECO:0000313" key="8">
    <source>
        <dbReference type="Proteomes" id="UP001439008"/>
    </source>
</evidence>
<protein>
    <submittedName>
        <fullName evidence="7">60S ribosomal protein L11</fullName>
    </submittedName>
</protein>
<dbReference type="PIRSF" id="PIRSF002161">
    <property type="entry name" value="Ribosomal_L5"/>
    <property type="match status" value="1"/>
</dbReference>
<comment type="caution">
    <text evidence="7">The sequence shown here is derived from an EMBL/GenBank/DDBJ whole genome shotgun (WGS) entry which is preliminary data.</text>
</comment>
<evidence type="ECO:0000256" key="1">
    <source>
        <dbReference type="ARBA" id="ARBA00008553"/>
    </source>
</evidence>
<keyword evidence="8" id="KW-1185">Reference proteome</keyword>
<dbReference type="GO" id="GO:0005840">
    <property type="term" value="C:ribosome"/>
    <property type="evidence" value="ECO:0007669"/>
    <property type="project" value="UniProtKB-KW"/>
</dbReference>
<reference evidence="7 8" key="1">
    <citation type="journal article" date="2024" name="BMC Biol.">
        <title>Comparative genomics of Ascetosporea gives new insight into the evolutionary basis for animal parasitism in Rhizaria.</title>
        <authorList>
            <person name="Hiltunen Thoren M."/>
            <person name="Onut-Brannstrom I."/>
            <person name="Alfjorden A."/>
            <person name="Peckova H."/>
            <person name="Swords F."/>
            <person name="Hooper C."/>
            <person name="Holzer A.S."/>
            <person name="Bass D."/>
            <person name="Burki F."/>
        </authorList>
    </citation>
    <scope>NUCLEOTIDE SEQUENCE [LARGE SCALE GENOMIC DNA]</scope>
    <source>
        <strain evidence="7">20-A016</strain>
    </source>
</reference>
<dbReference type="Pfam" id="PF00673">
    <property type="entry name" value="Ribosomal_L5_C"/>
    <property type="match status" value="1"/>
</dbReference>
<feature type="domain" description="Large ribosomal subunit protein uL5 C-terminal" evidence="6">
    <location>
        <begin position="72"/>
        <end position="148"/>
    </location>
</feature>
<dbReference type="InterPro" id="IPR031310">
    <property type="entry name" value="Ribosomal_uL5_N"/>
</dbReference>
<evidence type="ECO:0000313" key="7">
    <source>
        <dbReference type="EMBL" id="MES1918123.1"/>
    </source>
</evidence>
<organism evidence="7 8">
    <name type="scientific">Bonamia ostreae</name>
    <dbReference type="NCBI Taxonomy" id="126728"/>
    <lineage>
        <taxon>Eukaryota</taxon>
        <taxon>Sar</taxon>
        <taxon>Rhizaria</taxon>
        <taxon>Endomyxa</taxon>
        <taxon>Ascetosporea</taxon>
        <taxon>Haplosporida</taxon>
        <taxon>Bonamia</taxon>
    </lineage>
</organism>
<dbReference type="InterPro" id="IPR022803">
    <property type="entry name" value="Ribosomal_uL5_dom_sf"/>
</dbReference>
<dbReference type="NCBIfam" id="NF003258">
    <property type="entry name" value="PRK04219.1"/>
    <property type="match status" value="1"/>
</dbReference>
<dbReference type="EMBL" id="JBDODL010000018">
    <property type="protein sequence ID" value="MES1918123.1"/>
    <property type="molecule type" value="Genomic_DNA"/>
</dbReference>
<proteinExistence type="inferred from homology"/>
<dbReference type="InterPro" id="IPR002132">
    <property type="entry name" value="Ribosomal_uL5"/>
</dbReference>
<sequence length="180" mass="20209">MAAISKDTKLAKKTNPMRDIRIEKIVINICVGKSTDRVTHAGRVLETLTKQQPVFSKARLTIRTFGIRRNQKIATFVTVRGKNAERLLALALKVKEYSLPKGCFNNTGNFGFGLNEHIDLGLQYDPKVGIFGMDFSVALCRAGKRVSKRKRCRSKVGCSQRIAPEDARAFLSEKYDVDFI</sequence>
<feature type="domain" description="Large ribosomal subunit protein uL5 N-terminal" evidence="5">
    <location>
        <begin position="15"/>
        <end position="68"/>
    </location>
</feature>
<gene>
    <name evidence="7" type="primary">RPL11</name>
    <name evidence="7" type="ORF">MHBO_000139</name>
</gene>
<name>A0ABV2AEI0_9EUKA</name>
<accession>A0ABV2AEI0</accession>
<comment type="similarity">
    <text evidence="1 4">Belongs to the universal ribosomal protein uL5 family.</text>
</comment>
<dbReference type="InterPro" id="IPR031309">
    <property type="entry name" value="Ribosomal_uL5_C"/>
</dbReference>